<dbReference type="Pfam" id="PF01019">
    <property type="entry name" value="G_glu_transpept"/>
    <property type="match status" value="1"/>
</dbReference>
<dbReference type="GO" id="GO:0036374">
    <property type="term" value="F:glutathione hydrolase activity"/>
    <property type="evidence" value="ECO:0007669"/>
    <property type="project" value="InterPro"/>
</dbReference>
<comment type="caution">
    <text evidence="5">The sequence shown here is derived from an EMBL/GenBank/DDBJ whole genome shotgun (WGS) entry which is preliminary data.</text>
</comment>
<feature type="binding site" evidence="2">
    <location>
        <position position="520"/>
    </location>
    <ligand>
        <name>L-glutamate</name>
        <dbReference type="ChEBI" id="CHEBI:29985"/>
    </ligand>
</feature>
<organism evidence="5 6">
    <name type="scientific">Lymnaea stagnalis</name>
    <name type="common">Great pond snail</name>
    <name type="synonym">Helix stagnalis</name>
    <dbReference type="NCBI Taxonomy" id="6523"/>
    <lineage>
        <taxon>Eukaryota</taxon>
        <taxon>Metazoa</taxon>
        <taxon>Spiralia</taxon>
        <taxon>Lophotrochozoa</taxon>
        <taxon>Mollusca</taxon>
        <taxon>Gastropoda</taxon>
        <taxon>Heterobranchia</taxon>
        <taxon>Euthyneura</taxon>
        <taxon>Panpulmonata</taxon>
        <taxon>Hygrophila</taxon>
        <taxon>Lymnaeoidea</taxon>
        <taxon>Lymnaeidae</taxon>
        <taxon>Lymnaea</taxon>
    </lineage>
</organism>
<feature type="region of interest" description="Disordered" evidence="3">
    <location>
        <begin position="1"/>
        <end position="47"/>
    </location>
</feature>
<evidence type="ECO:0000256" key="1">
    <source>
        <dbReference type="PIRSR" id="PIRSR600101-1"/>
    </source>
</evidence>
<feature type="transmembrane region" description="Helical" evidence="4">
    <location>
        <begin position="70"/>
        <end position="92"/>
    </location>
</feature>
<evidence type="ECO:0000313" key="6">
    <source>
        <dbReference type="Proteomes" id="UP001497497"/>
    </source>
</evidence>
<accession>A0AAV2HGB2</accession>
<gene>
    <name evidence="5" type="ORF">GSLYS_00006563001</name>
</gene>
<dbReference type="Proteomes" id="UP001497497">
    <property type="component" value="Unassembled WGS sequence"/>
</dbReference>
<dbReference type="EMBL" id="CAXITT010000117">
    <property type="protein sequence ID" value="CAL1532502.1"/>
    <property type="molecule type" value="Genomic_DNA"/>
</dbReference>
<feature type="binding site" evidence="2">
    <location>
        <position position="475"/>
    </location>
    <ligand>
        <name>L-glutamate</name>
        <dbReference type="ChEBI" id="CHEBI:29985"/>
    </ligand>
</feature>
<dbReference type="InterPro" id="IPR043138">
    <property type="entry name" value="GGT_lsub"/>
</dbReference>
<evidence type="ECO:0000256" key="3">
    <source>
        <dbReference type="SAM" id="MobiDB-lite"/>
    </source>
</evidence>
<dbReference type="InterPro" id="IPR000101">
    <property type="entry name" value="GGT_peptidase"/>
</dbReference>
<dbReference type="GO" id="GO:0005886">
    <property type="term" value="C:plasma membrane"/>
    <property type="evidence" value="ECO:0007669"/>
    <property type="project" value="TreeGrafter"/>
</dbReference>
<dbReference type="Gene3D" id="3.60.20.40">
    <property type="match status" value="1"/>
</dbReference>
<dbReference type="Gene3D" id="1.10.246.130">
    <property type="match status" value="1"/>
</dbReference>
<dbReference type="PANTHER" id="PTHR11686">
    <property type="entry name" value="GAMMA GLUTAMYL TRANSPEPTIDASE"/>
    <property type="match status" value="1"/>
</dbReference>
<name>A0AAV2HGB2_LYMST</name>
<feature type="binding site" evidence="2">
    <location>
        <begin position="495"/>
        <end position="496"/>
    </location>
    <ligand>
        <name>L-glutamate</name>
        <dbReference type="ChEBI" id="CHEBI:29985"/>
    </ligand>
</feature>
<evidence type="ECO:0000256" key="2">
    <source>
        <dbReference type="PIRSR" id="PIRSR600101-2"/>
    </source>
</evidence>
<feature type="active site" description="Nucleophile" evidence="1">
    <location>
        <position position="433"/>
    </location>
</feature>
<reference evidence="5 6" key="1">
    <citation type="submission" date="2024-04" db="EMBL/GenBank/DDBJ databases">
        <authorList>
            <consortium name="Genoscope - CEA"/>
            <person name="William W."/>
        </authorList>
    </citation>
    <scope>NUCLEOTIDE SEQUENCE [LARGE SCALE GENOMIC DNA]</scope>
</reference>
<sequence length="615" mass="66330">MESIEQPFDSITRIGQDMPDTHDKTGLIDTDGPLKHVSNGDSPGAECSPLHQLKTTNSILYGPQNRGLRMIIITAIVFAVAITVALVLTIYLEPKQFHGHAAVACDDVRCSEIGLQVLKDGGNAVDATVAAAFCLVVVNPAHAGIGGGGFALVHDHKFKKSLGYNFRERAPFKLNPEQVSNTDFGSSVLSAGVPGLVKGLRDMHEKHGRLQWPDLIQPAIKLASGGFLVSEELARLLGENGQFVDPSLRELFMDGGNPKVLNDTIVWTSLASTLRSIAQDSDSLYSGSLMESVNEEISRVGGVLSEEDLRNYTVLTPAVLETKFKELTVVTLAPPAGGALVALILKMADKIGWKDNQANVSLTYHQLIEIYKFVYAHRALLGDPLFNDGMEKLTEAILSDEFVAELTGMINDNQTYPDPKHYGPFSPGKSSGTSHLSVIDSSELMVSATISMNSNFGSKIYLKNTGILLNNVLTDFDLTNLTAANGFASNKQPQSSMSPSVLYNAEHPCNHRLIIGGSGGMKITTGVSESIINAVVFKQNISSAICSPRVHNELVSNTLYEEGISNEILDDLRAKGNTMELLPVSSSSMVTGIEKSNDEIRAYADYRKFGGVAVY</sequence>
<dbReference type="GO" id="GO:0006751">
    <property type="term" value="P:glutathione catabolic process"/>
    <property type="evidence" value="ECO:0007669"/>
    <property type="project" value="InterPro"/>
</dbReference>
<dbReference type="SUPFAM" id="SSF56235">
    <property type="entry name" value="N-terminal nucleophile aminohydrolases (Ntn hydrolases)"/>
    <property type="match status" value="1"/>
</dbReference>
<protein>
    <submittedName>
        <fullName evidence="5">Uncharacterized protein</fullName>
    </submittedName>
</protein>
<dbReference type="PANTHER" id="PTHR11686:SF54">
    <property type="entry name" value="GLUTATHIONE HYDROLASE 7"/>
    <property type="match status" value="1"/>
</dbReference>
<dbReference type="AlphaFoldDB" id="A0AAV2HGB2"/>
<dbReference type="PRINTS" id="PR01210">
    <property type="entry name" value="GGTRANSPTASE"/>
</dbReference>
<keyword evidence="4" id="KW-0472">Membrane</keyword>
<feature type="binding site" evidence="2">
    <location>
        <begin position="451"/>
        <end position="453"/>
    </location>
    <ligand>
        <name>L-glutamate</name>
        <dbReference type="ChEBI" id="CHEBI:29985"/>
    </ligand>
</feature>
<dbReference type="InterPro" id="IPR029055">
    <property type="entry name" value="Ntn_hydrolases_N"/>
</dbReference>
<keyword evidence="4" id="KW-1133">Transmembrane helix</keyword>
<feature type="binding site" evidence="2">
    <location>
        <position position="167"/>
    </location>
    <ligand>
        <name>L-glutamate</name>
        <dbReference type="ChEBI" id="CHEBI:29985"/>
    </ligand>
</feature>
<keyword evidence="6" id="KW-1185">Reference proteome</keyword>
<evidence type="ECO:0000256" key="4">
    <source>
        <dbReference type="SAM" id="Phobius"/>
    </source>
</evidence>
<dbReference type="InterPro" id="IPR043137">
    <property type="entry name" value="GGT_ssub_C"/>
</dbReference>
<proteinExistence type="predicted"/>
<evidence type="ECO:0000313" key="5">
    <source>
        <dbReference type="EMBL" id="CAL1532502.1"/>
    </source>
</evidence>
<keyword evidence="4" id="KW-0812">Transmembrane</keyword>